<feature type="region of interest" description="Disordered" evidence="1">
    <location>
        <begin position="1"/>
        <end position="21"/>
    </location>
</feature>
<dbReference type="Proteomes" id="UP000626109">
    <property type="component" value="Unassembled WGS sequence"/>
</dbReference>
<reference evidence="2" key="1">
    <citation type="submission" date="2021-02" db="EMBL/GenBank/DDBJ databases">
        <authorList>
            <person name="Dougan E. K."/>
            <person name="Rhodes N."/>
            <person name="Thang M."/>
            <person name="Chan C."/>
        </authorList>
    </citation>
    <scope>NUCLEOTIDE SEQUENCE</scope>
</reference>
<evidence type="ECO:0000313" key="3">
    <source>
        <dbReference type="Proteomes" id="UP000626109"/>
    </source>
</evidence>
<evidence type="ECO:0000313" key="2">
    <source>
        <dbReference type="EMBL" id="CAE8677510.1"/>
    </source>
</evidence>
<comment type="caution">
    <text evidence="2">The sequence shown here is derived from an EMBL/GenBank/DDBJ whole genome shotgun (WGS) entry which is preliminary data.</text>
</comment>
<accession>A0A813JGD3</accession>
<feature type="region of interest" description="Disordered" evidence="1">
    <location>
        <begin position="319"/>
        <end position="351"/>
    </location>
</feature>
<feature type="compositionally biased region" description="Low complexity" evidence="1">
    <location>
        <begin position="200"/>
        <end position="214"/>
    </location>
</feature>
<organism evidence="2 3">
    <name type="scientific">Polarella glacialis</name>
    <name type="common">Dinoflagellate</name>
    <dbReference type="NCBI Taxonomy" id="89957"/>
    <lineage>
        <taxon>Eukaryota</taxon>
        <taxon>Sar</taxon>
        <taxon>Alveolata</taxon>
        <taxon>Dinophyceae</taxon>
        <taxon>Suessiales</taxon>
        <taxon>Suessiaceae</taxon>
        <taxon>Polarella</taxon>
    </lineage>
</organism>
<evidence type="ECO:0000256" key="1">
    <source>
        <dbReference type="SAM" id="MobiDB-lite"/>
    </source>
</evidence>
<protein>
    <submittedName>
        <fullName evidence="2">Uncharacterized protein</fullName>
    </submittedName>
</protein>
<feature type="compositionally biased region" description="Polar residues" evidence="1">
    <location>
        <begin position="319"/>
        <end position="329"/>
    </location>
</feature>
<dbReference type="AlphaFoldDB" id="A0A813JGD3"/>
<proteinExistence type="predicted"/>
<name>A0A813JGD3_POLGL</name>
<dbReference type="EMBL" id="CAJNNW010025509">
    <property type="protein sequence ID" value="CAE8677510.1"/>
    <property type="molecule type" value="Genomic_DNA"/>
</dbReference>
<gene>
    <name evidence="2" type="ORF">PGLA2088_LOCUS20355</name>
</gene>
<feature type="region of interest" description="Disordered" evidence="1">
    <location>
        <begin position="173"/>
        <end position="220"/>
    </location>
</feature>
<sequence length="376" mass="40430">MALMFSISGEEASPSVGSPILDSEAACPPVLGHGLPFSRTSSTGSRMTDEMAEARWEVLNTLMEEEREARKKETAELQLAQEAQRHELQELRRVVLAAVVPAPVAPVAPDTQRDKESRQSTLLGEARVELQKLQLELSSKLEALEAQLEVDLEVRLAKALKDLGPLSASLMAARPQEASGGEPLKANDKSAASTSKLPDDNNNNDNNSNNDNNNKGLARADSAPCMPMLLSRNAIRAPSVGRLLRESSIQWLPQECIGVTQAMKGTGLPTGHASPQPGQVVPQPHSTPQQRHRLLLHQDRTQAPQPPFVSPRAVIMKGQPQTSSNSRLLASSPRPLCTSPRPAWAGMGPAGDSAVPRAFTRLGVQPATISSLRLRA</sequence>